<dbReference type="Proteomes" id="UP000076925">
    <property type="component" value="Unassembled WGS sequence"/>
</dbReference>
<name>A0A139WR34_9CYAN</name>
<organism evidence="1 2">
    <name type="scientific">Scytonema hofmannii PCC 7110</name>
    <dbReference type="NCBI Taxonomy" id="128403"/>
    <lineage>
        <taxon>Bacteria</taxon>
        <taxon>Bacillati</taxon>
        <taxon>Cyanobacteriota</taxon>
        <taxon>Cyanophyceae</taxon>
        <taxon>Nostocales</taxon>
        <taxon>Scytonemataceae</taxon>
        <taxon>Scytonema</taxon>
    </lineage>
</organism>
<keyword evidence="2" id="KW-1185">Reference proteome</keyword>
<reference evidence="1 2" key="1">
    <citation type="journal article" date="2013" name="Genome Biol. Evol.">
        <title>Genomes of Stigonematalean cyanobacteria (subsection V) and the evolution of oxygenic photosynthesis from prokaryotes to plastids.</title>
        <authorList>
            <person name="Dagan T."/>
            <person name="Roettger M."/>
            <person name="Stucken K."/>
            <person name="Landan G."/>
            <person name="Koch R."/>
            <person name="Major P."/>
            <person name="Gould S.B."/>
            <person name="Goremykin V.V."/>
            <person name="Rippka R."/>
            <person name="Tandeau de Marsac N."/>
            <person name="Gugger M."/>
            <person name="Lockhart P.J."/>
            <person name="Allen J.F."/>
            <person name="Brune I."/>
            <person name="Maus I."/>
            <person name="Puhler A."/>
            <person name="Martin W.F."/>
        </authorList>
    </citation>
    <scope>NUCLEOTIDE SEQUENCE [LARGE SCALE GENOMIC DNA]</scope>
    <source>
        <strain evidence="1 2">PCC 7110</strain>
    </source>
</reference>
<proteinExistence type="predicted"/>
<accession>A0A139WR34</accession>
<dbReference type="AlphaFoldDB" id="A0A139WR34"/>
<evidence type="ECO:0000313" key="1">
    <source>
        <dbReference type="EMBL" id="KYC34883.1"/>
    </source>
</evidence>
<dbReference type="OrthoDB" id="6966367at2"/>
<comment type="caution">
    <text evidence="1">The sequence shown here is derived from an EMBL/GenBank/DDBJ whole genome shotgun (WGS) entry which is preliminary data.</text>
</comment>
<gene>
    <name evidence="1" type="ORF">WA1_50110</name>
</gene>
<sequence>MCVAHSKDVSDWLKTDHAWNLVAALARKLGRKPVQAKNLKSSNSVFTRVSATYPTLPISVIKAFIEGDG</sequence>
<evidence type="ECO:0000313" key="2">
    <source>
        <dbReference type="Proteomes" id="UP000076925"/>
    </source>
</evidence>
<dbReference type="EMBL" id="ANNX02000064">
    <property type="protein sequence ID" value="KYC34883.1"/>
    <property type="molecule type" value="Genomic_DNA"/>
</dbReference>
<protein>
    <submittedName>
        <fullName evidence="1">Uncharacterized protein</fullName>
    </submittedName>
</protein>